<evidence type="ECO:0000313" key="2">
    <source>
        <dbReference type="Proteomes" id="UP000236291"/>
    </source>
</evidence>
<sequence>PVRELLRKDGIAKVLSESVKAYRITK</sequence>
<reference evidence="1 2" key="2">
    <citation type="journal article" date="2017" name="Front. Plant Sci.">
        <title>Gene Classification and Mining of Molecular Markers Useful in Red Clover (Trifolium pratense) Breeding.</title>
        <authorList>
            <person name="Istvanek J."/>
            <person name="Dluhosova J."/>
            <person name="Dluhos P."/>
            <person name="Patkova L."/>
            <person name="Nedelnik J."/>
            <person name="Repkova J."/>
        </authorList>
    </citation>
    <scope>NUCLEOTIDE SEQUENCE [LARGE SCALE GENOMIC DNA]</scope>
    <source>
        <strain evidence="2">cv. Tatra</strain>
        <tissue evidence="1">Young leaves</tissue>
    </source>
</reference>
<feature type="non-terminal residue" evidence="1">
    <location>
        <position position="1"/>
    </location>
</feature>
<accession>A0A2K3KBF7</accession>
<gene>
    <name evidence="1" type="ORF">L195_g061729</name>
</gene>
<proteinExistence type="predicted"/>
<dbReference type="Proteomes" id="UP000236291">
    <property type="component" value="Unassembled WGS sequence"/>
</dbReference>
<evidence type="ECO:0000313" key="1">
    <source>
        <dbReference type="EMBL" id="PNX63635.1"/>
    </source>
</evidence>
<name>A0A2K3KBF7_TRIPR</name>
<organism evidence="1 2">
    <name type="scientific">Trifolium pratense</name>
    <name type="common">Red clover</name>
    <dbReference type="NCBI Taxonomy" id="57577"/>
    <lineage>
        <taxon>Eukaryota</taxon>
        <taxon>Viridiplantae</taxon>
        <taxon>Streptophyta</taxon>
        <taxon>Embryophyta</taxon>
        <taxon>Tracheophyta</taxon>
        <taxon>Spermatophyta</taxon>
        <taxon>Magnoliopsida</taxon>
        <taxon>eudicotyledons</taxon>
        <taxon>Gunneridae</taxon>
        <taxon>Pentapetalae</taxon>
        <taxon>rosids</taxon>
        <taxon>fabids</taxon>
        <taxon>Fabales</taxon>
        <taxon>Fabaceae</taxon>
        <taxon>Papilionoideae</taxon>
        <taxon>50 kb inversion clade</taxon>
        <taxon>NPAAA clade</taxon>
        <taxon>Hologalegina</taxon>
        <taxon>IRL clade</taxon>
        <taxon>Trifolieae</taxon>
        <taxon>Trifolium</taxon>
    </lineage>
</organism>
<dbReference type="AlphaFoldDB" id="A0A2K3KBF7"/>
<protein>
    <submittedName>
        <fullName evidence="1">Uncharacterized protein</fullName>
    </submittedName>
</protein>
<comment type="caution">
    <text evidence="1">The sequence shown here is derived from an EMBL/GenBank/DDBJ whole genome shotgun (WGS) entry which is preliminary data.</text>
</comment>
<dbReference type="EMBL" id="ASHM01157055">
    <property type="protein sequence ID" value="PNX63635.1"/>
    <property type="molecule type" value="Genomic_DNA"/>
</dbReference>
<reference evidence="1 2" key="1">
    <citation type="journal article" date="2014" name="Am. J. Bot.">
        <title>Genome assembly and annotation for red clover (Trifolium pratense; Fabaceae).</title>
        <authorList>
            <person name="Istvanek J."/>
            <person name="Jaros M."/>
            <person name="Krenek A."/>
            <person name="Repkova J."/>
        </authorList>
    </citation>
    <scope>NUCLEOTIDE SEQUENCE [LARGE SCALE GENOMIC DNA]</scope>
    <source>
        <strain evidence="2">cv. Tatra</strain>
        <tissue evidence="1">Young leaves</tissue>
    </source>
</reference>